<dbReference type="AlphaFoldDB" id="A0A4P9WAX9"/>
<dbReference type="EMBL" id="KZ996515">
    <property type="protein sequence ID" value="RKO88735.1"/>
    <property type="molecule type" value="Genomic_DNA"/>
</dbReference>
<keyword evidence="2" id="KW-1185">Reference proteome</keyword>
<protein>
    <submittedName>
        <fullName evidence="1">Uncharacterized protein</fullName>
    </submittedName>
</protein>
<proteinExistence type="predicted"/>
<name>A0A4P9WAX9_9FUNG</name>
<reference evidence="2" key="1">
    <citation type="journal article" date="2018" name="Nat. Microbiol.">
        <title>Leveraging single-cell genomics to expand the fungal tree of life.</title>
        <authorList>
            <person name="Ahrendt S.R."/>
            <person name="Quandt C.A."/>
            <person name="Ciobanu D."/>
            <person name="Clum A."/>
            <person name="Salamov A."/>
            <person name="Andreopoulos B."/>
            <person name="Cheng J.F."/>
            <person name="Woyke T."/>
            <person name="Pelin A."/>
            <person name="Henrissat B."/>
            <person name="Reynolds N.K."/>
            <person name="Benny G.L."/>
            <person name="Smith M.E."/>
            <person name="James T.Y."/>
            <person name="Grigoriev I.V."/>
        </authorList>
    </citation>
    <scope>NUCLEOTIDE SEQUENCE [LARGE SCALE GENOMIC DNA]</scope>
</reference>
<dbReference type="Proteomes" id="UP000269721">
    <property type="component" value="Unassembled WGS sequence"/>
</dbReference>
<evidence type="ECO:0000313" key="1">
    <source>
        <dbReference type="EMBL" id="RKO88735.1"/>
    </source>
</evidence>
<organism evidence="1 2">
    <name type="scientific">Blyttiomyces helicus</name>
    <dbReference type="NCBI Taxonomy" id="388810"/>
    <lineage>
        <taxon>Eukaryota</taxon>
        <taxon>Fungi</taxon>
        <taxon>Fungi incertae sedis</taxon>
        <taxon>Chytridiomycota</taxon>
        <taxon>Chytridiomycota incertae sedis</taxon>
        <taxon>Chytridiomycetes</taxon>
        <taxon>Chytridiomycetes incertae sedis</taxon>
        <taxon>Blyttiomyces</taxon>
    </lineage>
</organism>
<evidence type="ECO:0000313" key="2">
    <source>
        <dbReference type="Proteomes" id="UP000269721"/>
    </source>
</evidence>
<gene>
    <name evidence="1" type="ORF">BDK51DRAFT_38985</name>
</gene>
<sequence>MQLLLLAALSRRLATDNAMFKMGLHAATGNSMPFIALEPSLRLFAASVQESIIATSSVSYDDGWDLAMAGGSPDSHNEIPQLMMSWIKMLVSFELDM</sequence>
<accession>A0A4P9WAX9</accession>